<keyword evidence="6" id="KW-1185">Reference proteome</keyword>
<dbReference type="Proteomes" id="UP000182125">
    <property type="component" value="Unassembled WGS sequence"/>
</dbReference>
<dbReference type="AlphaFoldDB" id="A0A0Q2M1C8"/>
<dbReference type="EMBL" id="CP015105">
    <property type="protein sequence ID" value="ASJ11561.1"/>
    <property type="molecule type" value="Genomic_DNA"/>
</dbReference>
<reference evidence="2 4" key="1">
    <citation type="submission" date="2015-08" db="EMBL/GenBank/DDBJ databases">
        <title>Thermococcus thioreducens DSM 14981 genome sequencing.</title>
        <authorList>
            <person name="Hong S.-J."/>
            <person name="Kim M.-C."/>
            <person name="Shin J.-H."/>
        </authorList>
    </citation>
    <scope>NUCLEOTIDE SEQUENCE [LARGE SCALE GENOMIC DNA]</scope>
    <source>
        <strain evidence="2 4">DSM 14981</strain>
    </source>
</reference>
<evidence type="ECO:0000313" key="2">
    <source>
        <dbReference type="EMBL" id="KQH81833.1"/>
    </source>
</evidence>
<reference evidence="1 6" key="2">
    <citation type="submission" date="2016-04" db="EMBL/GenBank/DDBJ databases">
        <title>Complete genome sequence of Thermococcus thioreducens type strain OGL-20P.</title>
        <authorList>
            <person name="Oger P.M."/>
        </authorList>
    </citation>
    <scope>NUCLEOTIDE SEQUENCE [LARGE SCALE GENOMIC DNA]</scope>
    <source>
        <strain evidence="1 6">OGL-20P</strain>
    </source>
</reference>
<evidence type="ECO:0000313" key="6">
    <source>
        <dbReference type="Proteomes" id="UP000250136"/>
    </source>
</evidence>
<reference evidence="3 5" key="3">
    <citation type="submission" date="2016-10" db="EMBL/GenBank/DDBJ databases">
        <authorList>
            <person name="de Groot N.N."/>
        </authorList>
    </citation>
    <scope>NUCLEOTIDE SEQUENCE [LARGE SCALE GENOMIC DNA]</scope>
    <source>
        <strain evidence="3 5">OGL-20</strain>
    </source>
</reference>
<evidence type="ECO:0000313" key="5">
    <source>
        <dbReference type="Proteomes" id="UP000182125"/>
    </source>
</evidence>
<dbReference type="Proteomes" id="UP000250136">
    <property type="component" value="Chromosome"/>
</dbReference>
<proteinExistence type="predicted"/>
<evidence type="ECO:0000313" key="4">
    <source>
        <dbReference type="Proteomes" id="UP000051862"/>
    </source>
</evidence>
<dbReference type="PATRIC" id="fig|277988.4.peg.1844"/>
<dbReference type="KEGG" id="ttd:A3L14_01045"/>
<organism evidence="2 4">
    <name type="scientific">Thermococcus thioreducens</name>
    <dbReference type="NCBI Taxonomy" id="277988"/>
    <lineage>
        <taxon>Archaea</taxon>
        <taxon>Methanobacteriati</taxon>
        <taxon>Methanobacteriota</taxon>
        <taxon>Thermococci</taxon>
        <taxon>Thermococcales</taxon>
        <taxon>Thermococcaceae</taxon>
        <taxon>Thermococcus</taxon>
    </lineage>
</organism>
<dbReference type="EMBL" id="FOIW01000002">
    <property type="protein sequence ID" value="SEW04451.1"/>
    <property type="molecule type" value="Genomic_DNA"/>
</dbReference>
<name>A0A0Q2M1C8_9EURY</name>
<dbReference type="EMBL" id="LIXN01000015">
    <property type="protein sequence ID" value="KQH81833.1"/>
    <property type="molecule type" value="Genomic_DNA"/>
</dbReference>
<protein>
    <submittedName>
        <fullName evidence="2">Uncharacterized protein</fullName>
    </submittedName>
</protein>
<sequence>MKHQILGSMILVLLVFGISALPVEASGMQGYGPEITRDILKQVMKEYVALKAQERTREADMLLEKYGIVKLGEIKKTFSIPVSRGISSVKSQKFGKGLPHPDTWVSQSDLTLTIEYLIQQQYATLFIDYYWEWDLTEDLADSGDMDVISITTVVGKTSENLLVKPVDVWGGQLESGSAFGNHDVVKVVDDPDFDWNSGVLEHHLTFKVGDQIKRGVIQVMYDINTEYLLGRGGAITTYVTYVHTFGNKWLEDVTTDVAGLIADGATAVILRDPIVGTITSKVVEFAVDLAVSWALENFGIVRDGMWAADPASAYISLPDYWPPGALSVGGINK</sequence>
<gene>
    <name evidence="1" type="ORF">A3L14_01045</name>
    <name evidence="2" type="ORF">AMR53_08785</name>
    <name evidence="3" type="ORF">SAMN05216170_1221</name>
</gene>
<evidence type="ECO:0000313" key="1">
    <source>
        <dbReference type="EMBL" id="ASJ11561.1"/>
    </source>
</evidence>
<accession>A0A0Q2M1C8</accession>
<dbReference type="Proteomes" id="UP000051862">
    <property type="component" value="Unassembled WGS sequence"/>
</dbReference>
<evidence type="ECO:0000313" key="3">
    <source>
        <dbReference type="EMBL" id="SEW04451.1"/>
    </source>
</evidence>